<dbReference type="AlphaFoldDB" id="A0AAV6Y9R0"/>
<gene>
    <name evidence="1" type="ORF">BUALT_Bualt02G0097500</name>
</gene>
<keyword evidence="2" id="KW-1185">Reference proteome</keyword>
<sequence>MSGRILRRSHAAPSPSLEAVKFKLWRIVSRHEQLKVAFHQLNSQIRTGLLEAEDVFASLAIPLTKLVGLKTVEMATEGRFSTIVTSADRSHSQFLICILVDVAALKSMQLYADVVLLRFYAYLFSCNEGHATPDENYMNRAMTVGNELMERQKLQLIQLINLLKKIEAQVNSSQNSIFQSLADHQASIKKFFLKAATYVSAIHQSNQNNELSHMMLKLLKATFDEVGVALNSVEVGIDDLISELAAKMCNPMVQYVNGLKVEMKTGTCSRLLEVVKEMDGAMKVRKFELEEERKRATLAEQSRIEALSKLKASEETARKMTKSLGLLIEDTPTTEPEENLTQQKSLSLKEDKAKDDNLLWELLRKKRKCQVPDSPVGPNELLGIGTYNKKLSLTRASPALNHRPVTRSRSKGLDLKSSSINSRLLLGASPSATTQKVLCRKRITP</sequence>
<proteinExistence type="predicted"/>
<organism evidence="1 2">
    <name type="scientific">Buddleja alternifolia</name>
    <dbReference type="NCBI Taxonomy" id="168488"/>
    <lineage>
        <taxon>Eukaryota</taxon>
        <taxon>Viridiplantae</taxon>
        <taxon>Streptophyta</taxon>
        <taxon>Embryophyta</taxon>
        <taxon>Tracheophyta</taxon>
        <taxon>Spermatophyta</taxon>
        <taxon>Magnoliopsida</taxon>
        <taxon>eudicotyledons</taxon>
        <taxon>Gunneridae</taxon>
        <taxon>Pentapetalae</taxon>
        <taxon>asterids</taxon>
        <taxon>lamiids</taxon>
        <taxon>Lamiales</taxon>
        <taxon>Scrophulariaceae</taxon>
        <taxon>Buddlejeae</taxon>
        <taxon>Buddleja</taxon>
    </lineage>
</organism>
<dbReference type="EMBL" id="WHWC01000002">
    <property type="protein sequence ID" value="KAG8388165.1"/>
    <property type="molecule type" value="Genomic_DNA"/>
</dbReference>
<reference evidence="1" key="1">
    <citation type="submission" date="2019-10" db="EMBL/GenBank/DDBJ databases">
        <authorList>
            <person name="Zhang R."/>
            <person name="Pan Y."/>
            <person name="Wang J."/>
            <person name="Ma R."/>
            <person name="Yu S."/>
        </authorList>
    </citation>
    <scope>NUCLEOTIDE SEQUENCE</scope>
    <source>
        <strain evidence="1">LA-IB0</strain>
        <tissue evidence="1">Leaf</tissue>
    </source>
</reference>
<dbReference type="Proteomes" id="UP000826271">
    <property type="component" value="Unassembled WGS sequence"/>
</dbReference>
<evidence type="ECO:0000313" key="2">
    <source>
        <dbReference type="Proteomes" id="UP000826271"/>
    </source>
</evidence>
<protein>
    <submittedName>
        <fullName evidence="1">Uncharacterized protein</fullName>
    </submittedName>
</protein>
<name>A0AAV6Y9R0_9LAMI</name>
<accession>A0AAV6Y9R0</accession>
<comment type="caution">
    <text evidence="1">The sequence shown here is derived from an EMBL/GenBank/DDBJ whole genome shotgun (WGS) entry which is preliminary data.</text>
</comment>
<evidence type="ECO:0000313" key="1">
    <source>
        <dbReference type="EMBL" id="KAG8388165.1"/>
    </source>
</evidence>